<dbReference type="EMBL" id="PYMO01000019">
    <property type="protein sequence ID" value="PSU22726.1"/>
    <property type="molecule type" value="Genomic_DNA"/>
</dbReference>
<gene>
    <name evidence="2" type="ORF">CTM96_15730</name>
    <name evidence="1" type="ORF">GLP33_11440</name>
</gene>
<evidence type="ECO:0000313" key="2">
    <source>
        <dbReference type="EMBL" id="PSU22726.1"/>
    </source>
</evidence>
<dbReference type="Proteomes" id="UP000241405">
    <property type="component" value="Unassembled WGS sequence"/>
</dbReference>
<protein>
    <submittedName>
        <fullName evidence="1">Uncharacterized protein</fullName>
    </submittedName>
</protein>
<reference evidence="1" key="2">
    <citation type="submission" date="2019-11" db="EMBL/GenBank/DDBJ databases">
        <title>Comparative genomics of photobacteria reveal adaptation to distinct habitats.</title>
        <authorList>
            <person name="Fuertes-Perez S."/>
            <person name="Hilgarth M."/>
            <person name="Vogel R.F."/>
        </authorList>
    </citation>
    <scope>NUCLEOTIDE SEQUENCE</scope>
    <source>
        <strain evidence="1">TMW2.2145</strain>
    </source>
</reference>
<reference evidence="2 3" key="1">
    <citation type="submission" date="2018-03" db="EMBL/GenBank/DDBJ databases">
        <title>Whole genome sequencing of Histamine producing bacteria.</title>
        <authorList>
            <person name="Butler K."/>
        </authorList>
    </citation>
    <scope>NUCLEOTIDE SEQUENCE [LARGE SCALE GENOMIC DNA]</scope>
    <source>
        <strain evidence="2 3">FS-6.2</strain>
    </source>
</reference>
<dbReference type="RefSeq" id="WP_065194625.1">
    <property type="nucleotide sequence ID" value="NZ_CAMLDN010000074.1"/>
</dbReference>
<evidence type="ECO:0000313" key="1">
    <source>
        <dbReference type="EMBL" id="MCF2302345.1"/>
    </source>
</evidence>
<dbReference type="AlphaFoldDB" id="A0AAW4ZVD0"/>
<evidence type="ECO:0000313" key="3">
    <source>
        <dbReference type="Proteomes" id="UP000241405"/>
    </source>
</evidence>
<name>A0AAW4ZVD0_PHOPO</name>
<dbReference type="EMBL" id="WMCP01000012">
    <property type="protein sequence ID" value="MCF2302345.1"/>
    <property type="molecule type" value="Genomic_DNA"/>
</dbReference>
<proteinExistence type="predicted"/>
<accession>A0AAW4ZVD0</accession>
<organism evidence="1 4">
    <name type="scientific">Photobacterium phosphoreum</name>
    <dbReference type="NCBI Taxonomy" id="659"/>
    <lineage>
        <taxon>Bacteria</taxon>
        <taxon>Pseudomonadati</taxon>
        <taxon>Pseudomonadota</taxon>
        <taxon>Gammaproteobacteria</taxon>
        <taxon>Vibrionales</taxon>
        <taxon>Vibrionaceae</taxon>
        <taxon>Photobacterium</taxon>
    </lineage>
</organism>
<evidence type="ECO:0000313" key="4">
    <source>
        <dbReference type="Proteomes" id="UP000813876"/>
    </source>
</evidence>
<keyword evidence="3" id="KW-1185">Reference proteome</keyword>
<dbReference type="Proteomes" id="UP000813876">
    <property type="component" value="Unassembled WGS sequence"/>
</dbReference>
<sequence length="67" mass="7370">MFKNQMISTILFTASLVSLLFLATIPIATPSLKTGVLIHPPAQLCLMLTELLNHNTVMQTLEFGRGK</sequence>
<comment type="caution">
    <text evidence="1">The sequence shown here is derived from an EMBL/GenBank/DDBJ whole genome shotgun (WGS) entry which is preliminary data.</text>
</comment>